<dbReference type="EMBL" id="BAABIS010000001">
    <property type="protein sequence ID" value="GAA4869021.1"/>
    <property type="molecule type" value="Genomic_DNA"/>
</dbReference>
<sequence>MSGAVVAAGSRGRVRIADRVYAAIAARAAQEALAPAWAPHGRRGPLPKVTVLATRNAVRLTLRLELPFPADVAALATTARNAVTTEVTALTGTPVSDLNVTVDRLHPAGPRR</sequence>
<dbReference type="RefSeq" id="WP_345699526.1">
    <property type="nucleotide sequence ID" value="NZ_BAABIS010000001.1"/>
</dbReference>
<evidence type="ECO:0008006" key="3">
    <source>
        <dbReference type="Google" id="ProtNLM"/>
    </source>
</evidence>
<name>A0ABP9E4L5_9ACTN</name>
<accession>A0ABP9E4L5</accession>
<keyword evidence="2" id="KW-1185">Reference proteome</keyword>
<evidence type="ECO:0000313" key="1">
    <source>
        <dbReference type="EMBL" id="GAA4869021.1"/>
    </source>
</evidence>
<evidence type="ECO:0000313" key="2">
    <source>
        <dbReference type="Proteomes" id="UP001501752"/>
    </source>
</evidence>
<gene>
    <name evidence="1" type="ORF">GCM10023235_54660</name>
</gene>
<comment type="caution">
    <text evidence="1">The sequence shown here is derived from an EMBL/GenBank/DDBJ whole genome shotgun (WGS) entry which is preliminary data.</text>
</comment>
<dbReference type="Proteomes" id="UP001501752">
    <property type="component" value="Unassembled WGS sequence"/>
</dbReference>
<organism evidence="1 2">
    <name type="scientific">Kitasatospora terrestris</name>
    <dbReference type="NCBI Taxonomy" id="258051"/>
    <lineage>
        <taxon>Bacteria</taxon>
        <taxon>Bacillati</taxon>
        <taxon>Actinomycetota</taxon>
        <taxon>Actinomycetes</taxon>
        <taxon>Kitasatosporales</taxon>
        <taxon>Streptomycetaceae</taxon>
        <taxon>Kitasatospora</taxon>
    </lineage>
</organism>
<proteinExistence type="predicted"/>
<protein>
    <recommendedName>
        <fullName evidence="3">Asp23/Gls24 family envelope stress response protein</fullName>
    </recommendedName>
</protein>
<reference evidence="2" key="1">
    <citation type="journal article" date="2019" name="Int. J. Syst. Evol. Microbiol.">
        <title>The Global Catalogue of Microorganisms (GCM) 10K type strain sequencing project: providing services to taxonomists for standard genome sequencing and annotation.</title>
        <authorList>
            <consortium name="The Broad Institute Genomics Platform"/>
            <consortium name="The Broad Institute Genome Sequencing Center for Infectious Disease"/>
            <person name="Wu L."/>
            <person name="Ma J."/>
        </authorList>
    </citation>
    <scope>NUCLEOTIDE SEQUENCE [LARGE SCALE GENOMIC DNA]</scope>
    <source>
        <strain evidence="2">JCM 13006</strain>
    </source>
</reference>